<proteinExistence type="predicted"/>
<dbReference type="Gene3D" id="2.60.120.1130">
    <property type="match status" value="1"/>
</dbReference>
<dbReference type="EMBL" id="QWDE01000001">
    <property type="protein sequence ID" value="RFZ85290.1"/>
    <property type="molecule type" value="Genomic_DNA"/>
</dbReference>
<dbReference type="Pfam" id="PF12969">
    <property type="entry name" value="DUF3857"/>
    <property type="match status" value="1"/>
</dbReference>
<evidence type="ECO:0000313" key="3">
    <source>
        <dbReference type="EMBL" id="RFZ85290.1"/>
    </source>
</evidence>
<evidence type="ECO:0000313" key="4">
    <source>
        <dbReference type="Proteomes" id="UP000260823"/>
    </source>
</evidence>
<feature type="chain" id="PRO_5017690923" evidence="1">
    <location>
        <begin position="20"/>
        <end position="637"/>
    </location>
</feature>
<dbReference type="InterPro" id="IPR038765">
    <property type="entry name" value="Papain-like_cys_pep_sf"/>
</dbReference>
<dbReference type="InterPro" id="IPR024618">
    <property type="entry name" value="DUF3857"/>
</dbReference>
<dbReference type="Gene3D" id="2.60.40.3140">
    <property type="match status" value="1"/>
</dbReference>
<keyword evidence="4" id="KW-1185">Reference proteome</keyword>
<dbReference type="SUPFAM" id="SSF54001">
    <property type="entry name" value="Cysteine proteinases"/>
    <property type="match status" value="1"/>
</dbReference>
<reference evidence="3 4" key="1">
    <citation type="submission" date="2018-08" db="EMBL/GenBank/DDBJ databases">
        <title>Mucilaginibacter terrae sp. nov., isolated from manganese diggings.</title>
        <authorList>
            <person name="Huang Y."/>
            <person name="Zhou Z."/>
        </authorList>
    </citation>
    <scope>NUCLEOTIDE SEQUENCE [LARGE SCALE GENOMIC DNA]</scope>
    <source>
        <strain evidence="3 4">ZH6</strain>
    </source>
</reference>
<dbReference type="Proteomes" id="UP000260823">
    <property type="component" value="Unassembled WGS sequence"/>
</dbReference>
<protein>
    <submittedName>
        <fullName evidence="3">DUF3857 domain-containing protein</fullName>
    </submittedName>
</protein>
<accession>A0A3E2NWQ5</accession>
<dbReference type="RefSeq" id="WP_117382190.1">
    <property type="nucleotide sequence ID" value="NZ_QWDE01000001.1"/>
</dbReference>
<dbReference type="OrthoDB" id="8595007at2"/>
<evidence type="ECO:0000256" key="1">
    <source>
        <dbReference type="SAM" id="SignalP"/>
    </source>
</evidence>
<dbReference type="Gene3D" id="3.10.620.30">
    <property type="match status" value="1"/>
</dbReference>
<name>A0A3E2NWQ5_9SPHI</name>
<dbReference type="AlphaFoldDB" id="A0A3E2NWQ5"/>
<comment type="caution">
    <text evidence="3">The sequence shown here is derived from an EMBL/GenBank/DDBJ whole genome shotgun (WGS) entry which is preliminary data.</text>
</comment>
<sequence>MRSAYILLFLLLSAALGYAQPNYDASLISKDLLPYASAVIRNQEVTLEVKDLDNTLYHFKQAITVLNKNGDDIARIVIWHNKSNLLRNVKGVVYNEFGKPTAKFGEKDFKDENAANDYSLFEDSRVQYYTPSAGAYPYTIEYEYETKSKQSLNFDDWKPNYEDGLAVERASYTFTCKPDFKIRYKEVNMPTSASIGSTKEGLKTYTWQLNNLKAIRTEPYSPNPEQYLSSVKIAPQNFKYEGLAGSFSSWGELGKWTYDKLLASRRVLPVETVQRIKEITANITDPKAKAKKIYEFMQGKTRYISVQVGIGGYQPFLASEVDRLSYGDCKALVNYTQALLKAVDIESWYCVVQAGTRKVSMMNDFPSMDQGNHVILCLPFKNDTTFLECTSQKIPFGFLSDFTDDRTVLACTPEGGKLLHTPKYTSAINLQKRKAEFDIAQDGSLKGDIKTTFKGTQYDNVEEMIGEPPSEQIKMLQKEYTAISNLNIGKFDLKQEKGADPVTTETIQVNSREYASADGSKLYFYLNPLNRMQRAPRDVRNRSTQVYINRGYTDEDEIVYNLPEGYKTDKNLLDIAIEKPFGKFTAKTTLSGNKLIYKRRLEIVDGLYNKELYPELVEFYQQVVDADSYNVALVKTD</sequence>
<keyword evidence="1" id="KW-0732">Signal</keyword>
<evidence type="ECO:0000259" key="2">
    <source>
        <dbReference type="Pfam" id="PF12969"/>
    </source>
</evidence>
<feature type="signal peptide" evidence="1">
    <location>
        <begin position="1"/>
        <end position="19"/>
    </location>
</feature>
<feature type="domain" description="DUF3857" evidence="2">
    <location>
        <begin position="57"/>
        <end position="215"/>
    </location>
</feature>
<gene>
    <name evidence="3" type="ORF">DYU05_06750</name>
</gene>
<organism evidence="3 4">
    <name type="scientific">Mucilaginibacter terrenus</name>
    <dbReference type="NCBI Taxonomy" id="2482727"/>
    <lineage>
        <taxon>Bacteria</taxon>
        <taxon>Pseudomonadati</taxon>
        <taxon>Bacteroidota</taxon>
        <taxon>Sphingobacteriia</taxon>
        <taxon>Sphingobacteriales</taxon>
        <taxon>Sphingobacteriaceae</taxon>
        <taxon>Mucilaginibacter</taxon>
    </lineage>
</organism>